<dbReference type="Gene3D" id="3.10.450.50">
    <property type="match status" value="2"/>
</dbReference>
<evidence type="ECO:0000313" key="4">
    <source>
        <dbReference type="Proteomes" id="UP000236584"/>
    </source>
</evidence>
<dbReference type="SUPFAM" id="SSF52151">
    <property type="entry name" value="FabD/lysophospholipase-like"/>
    <property type="match status" value="1"/>
</dbReference>
<dbReference type="Pfam" id="PF01734">
    <property type="entry name" value="Patatin"/>
    <property type="match status" value="1"/>
</dbReference>
<evidence type="ECO:0000313" key="3">
    <source>
        <dbReference type="EMBL" id="AUV83568.1"/>
    </source>
</evidence>
<dbReference type="PANTHER" id="PTHR38436:SF1">
    <property type="entry name" value="ESTER CYCLASE"/>
    <property type="match status" value="1"/>
</dbReference>
<dbReference type="Gene3D" id="3.40.1090.10">
    <property type="entry name" value="Cytosolic phospholipase A2 catalytic domain"/>
    <property type="match status" value="2"/>
</dbReference>
<dbReference type="PROSITE" id="PS51635">
    <property type="entry name" value="PNPLA"/>
    <property type="match status" value="1"/>
</dbReference>
<evidence type="ECO:0000259" key="2">
    <source>
        <dbReference type="PROSITE" id="PS51635"/>
    </source>
</evidence>
<dbReference type="InterPro" id="IPR002641">
    <property type="entry name" value="PNPLA_dom"/>
</dbReference>
<dbReference type="AlphaFoldDB" id="A0A2I8VNR6"/>
<accession>A0A2I8VNR6</accession>
<dbReference type="GO" id="GO:0006629">
    <property type="term" value="P:lipid metabolic process"/>
    <property type="evidence" value="ECO:0007669"/>
    <property type="project" value="UniProtKB-KW"/>
</dbReference>
<proteinExistence type="predicted"/>
<protein>
    <recommendedName>
        <fullName evidence="2">PNPLA domain-containing protein</fullName>
    </recommendedName>
</protein>
<keyword evidence="4" id="KW-1185">Reference proteome</keyword>
<dbReference type="OrthoDB" id="340258at2157"/>
<dbReference type="KEGG" id="srub:C2R22_19560"/>
<dbReference type="PANTHER" id="PTHR38436">
    <property type="entry name" value="POLYKETIDE CYCLASE SNOAL-LIKE DOMAIN"/>
    <property type="match status" value="1"/>
</dbReference>
<dbReference type="RefSeq" id="WP_103427257.1">
    <property type="nucleotide sequence ID" value="NZ_CP026309.1"/>
</dbReference>
<feature type="domain" description="PNPLA" evidence="2">
    <location>
        <begin position="11"/>
        <end position="220"/>
    </location>
</feature>
<sequence length="645" mass="70901">MSEERRRRVAVACQGGGGHTAFTAGVLDRLLAEPNPAYEIVALTGTSGGGICAFLAWYGLVSEPDEAAGRERARTLLAQVWDDIAATNPVVAATNRLGVWWTHARDSGVALPTAGPYDSGVSTWTEWYLRRALERAVPPEELARVVATLPEGAPTLHLGAVDVRRGTFRTFTERDVTVDAVLASTAIPTLFRAVTVADDGRERQYWDGLFSQNPPVRDLLAGVPTDRKPEEIWLVRINPQRREDVPTTLDAISDRRNELGGNLSVNQELAFIRRVNEWVASGALSEPYRQVAVRCVGLDEDRLDTTLTPASKLDCRPSFIDDLQREGRRAATDFLDAERNRRLVRGTVDALWNTESPAASVYLADDFELHAPDSGEGTGPAAYEAYVGRIRDAFEGFELHVEADVAEGDRVALMWVARGRHVGRLFGVDPSNEVVSLRGVETARVVESEGGPVVAEAWLSVDDTGLVSVRDVTDDPPVPETMATPVVADMGGTAEARELAVAHAERLWGDHRRPSEVARELVDRSHVFRRALDDVEGRDAYAAFVQSYRDAFPDLRVSVRDVVAEGDRVVVRAAMTGTHRNPFAGVEPSGRRVEARWTFVHEVAEGRITATGMVDDHRWLRDQLSVRPLSVWERDGTEAVERSDG</sequence>
<gene>
    <name evidence="3" type="ORF">C2R22_19560</name>
</gene>
<reference evidence="3 4" key="1">
    <citation type="submission" date="2018-01" db="EMBL/GenBank/DDBJ databases">
        <title>Complete genome sequence of Salinigranum rubrum GX10T, an extremely halophilic archaeon isolated from a marine solar saltern.</title>
        <authorList>
            <person name="Han S."/>
        </authorList>
    </citation>
    <scope>NUCLEOTIDE SEQUENCE [LARGE SCALE GENOMIC DNA]</scope>
    <source>
        <strain evidence="3 4">GX10</strain>
    </source>
</reference>
<dbReference type="InterPro" id="IPR032710">
    <property type="entry name" value="NTF2-like_dom_sf"/>
</dbReference>
<organism evidence="3 4">
    <name type="scientific">Salinigranum rubrum</name>
    <dbReference type="NCBI Taxonomy" id="755307"/>
    <lineage>
        <taxon>Archaea</taxon>
        <taxon>Methanobacteriati</taxon>
        <taxon>Methanobacteriota</taxon>
        <taxon>Stenosarchaea group</taxon>
        <taxon>Halobacteria</taxon>
        <taxon>Halobacteriales</taxon>
        <taxon>Haloferacaceae</taxon>
        <taxon>Salinigranum</taxon>
    </lineage>
</organism>
<dbReference type="Pfam" id="PF07366">
    <property type="entry name" value="SnoaL"/>
    <property type="match status" value="2"/>
</dbReference>
<keyword evidence="1" id="KW-0443">Lipid metabolism</keyword>
<dbReference type="InterPro" id="IPR009959">
    <property type="entry name" value="Cyclase_SnoaL-like"/>
</dbReference>
<evidence type="ECO:0000256" key="1">
    <source>
        <dbReference type="ARBA" id="ARBA00023098"/>
    </source>
</evidence>
<name>A0A2I8VNR6_9EURY</name>
<dbReference type="Proteomes" id="UP000236584">
    <property type="component" value="Chromosome"/>
</dbReference>
<dbReference type="InterPro" id="IPR016035">
    <property type="entry name" value="Acyl_Trfase/lysoPLipase"/>
</dbReference>
<dbReference type="SUPFAM" id="SSF54427">
    <property type="entry name" value="NTF2-like"/>
    <property type="match status" value="2"/>
</dbReference>
<dbReference type="EMBL" id="CP026309">
    <property type="protein sequence ID" value="AUV83568.1"/>
    <property type="molecule type" value="Genomic_DNA"/>
</dbReference>
<dbReference type="GO" id="GO:0030638">
    <property type="term" value="P:polyketide metabolic process"/>
    <property type="evidence" value="ECO:0007669"/>
    <property type="project" value="InterPro"/>
</dbReference>
<dbReference type="GeneID" id="35594338"/>